<dbReference type="EMBL" id="QVQT01000005">
    <property type="protein sequence ID" value="RFU15610.1"/>
    <property type="molecule type" value="Genomic_DNA"/>
</dbReference>
<name>A0A372IKY4_9BACT</name>
<evidence type="ECO:0000313" key="2">
    <source>
        <dbReference type="Proteomes" id="UP000264702"/>
    </source>
</evidence>
<gene>
    <name evidence="1" type="ORF">D0Y96_14200</name>
</gene>
<sequence>MEKRNPVLRRKCAAAVAGLAAILLLPGLLYGQGGSYPKPLTAYTACNFPDGLQVVRFDPLPQDVQSRPVETAKGSGEIDMDGGVRVLFSYPFTDFFANVKAELLPAAKYPELKRELIDNLSYVASRSPGTAANQALPSALHGFEVHGTDRGKLEGNVLGMYLLFDDLSHIATTVYFLNQSSWQRKFQTYGEYEQLRNHFLESYTGCVRQNQALHR</sequence>
<proteinExistence type="predicted"/>
<dbReference type="OrthoDB" id="8752580at2"/>
<protein>
    <submittedName>
        <fullName evidence="1">Uncharacterized protein</fullName>
    </submittedName>
</protein>
<dbReference type="Proteomes" id="UP000264702">
    <property type="component" value="Unassembled WGS sequence"/>
</dbReference>
<keyword evidence="2" id="KW-1185">Reference proteome</keyword>
<reference evidence="1 2" key="1">
    <citation type="submission" date="2018-08" db="EMBL/GenBank/DDBJ databases">
        <title>Acidipila sp. 4G-K13, an acidobacterium isolated from forest soil.</title>
        <authorList>
            <person name="Gao Z.-H."/>
            <person name="Qiu L.-H."/>
        </authorList>
    </citation>
    <scope>NUCLEOTIDE SEQUENCE [LARGE SCALE GENOMIC DNA]</scope>
    <source>
        <strain evidence="1 2">4G-K13</strain>
    </source>
</reference>
<evidence type="ECO:0000313" key="1">
    <source>
        <dbReference type="EMBL" id="RFU15610.1"/>
    </source>
</evidence>
<comment type="caution">
    <text evidence="1">The sequence shown here is derived from an EMBL/GenBank/DDBJ whole genome shotgun (WGS) entry which is preliminary data.</text>
</comment>
<accession>A0A372IKY4</accession>
<dbReference type="AlphaFoldDB" id="A0A372IKY4"/>
<organism evidence="1 2">
    <name type="scientific">Paracidobacterium acidisoli</name>
    <dbReference type="NCBI Taxonomy" id="2303751"/>
    <lineage>
        <taxon>Bacteria</taxon>
        <taxon>Pseudomonadati</taxon>
        <taxon>Acidobacteriota</taxon>
        <taxon>Terriglobia</taxon>
        <taxon>Terriglobales</taxon>
        <taxon>Acidobacteriaceae</taxon>
        <taxon>Paracidobacterium</taxon>
    </lineage>
</organism>
<dbReference type="RefSeq" id="WP_117301139.1">
    <property type="nucleotide sequence ID" value="NZ_QVQT02000005.1"/>
</dbReference>